<protein>
    <submittedName>
        <fullName evidence="2">Uncharacterized protein</fullName>
    </submittedName>
</protein>
<gene>
    <name evidence="2" type="ORF">ACFSUT_33305</name>
</gene>
<dbReference type="Proteomes" id="UP001597542">
    <property type="component" value="Unassembled WGS sequence"/>
</dbReference>
<name>A0ABW5I8N3_9PSEU</name>
<comment type="caution">
    <text evidence="2">The sequence shown here is derived from an EMBL/GenBank/DDBJ whole genome shotgun (WGS) entry which is preliminary data.</text>
</comment>
<reference evidence="3" key="1">
    <citation type="journal article" date="2019" name="Int. J. Syst. Evol. Microbiol.">
        <title>The Global Catalogue of Microorganisms (GCM) 10K type strain sequencing project: providing services to taxonomists for standard genome sequencing and annotation.</title>
        <authorList>
            <consortium name="The Broad Institute Genomics Platform"/>
            <consortium name="The Broad Institute Genome Sequencing Center for Infectious Disease"/>
            <person name="Wu L."/>
            <person name="Ma J."/>
        </authorList>
    </citation>
    <scope>NUCLEOTIDE SEQUENCE [LARGE SCALE GENOMIC DNA]</scope>
    <source>
        <strain evidence="3">CGMCC 4.7638</strain>
    </source>
</reference>
<evidence type="ECO:0000313" key="3">
    <source>
        <dbReference type="Proteomes" id="UP001597542"/>
    </source>
</evidence>
<dbReference type="EMBL" id="JBHUKQ010000015">
    <property type="protein sequence ID" value="MFD2485190.1"/>
    <property type="molecule type" value="Genomic_DNA"/>
</dbReference>
<dbReference type="RefSeq" id="WP_344277328.1">
    <property type="nucleotide sequence ID" value="NZ_BAAAHV010000012.1"/>
</dbReference>
<keyword evidence="3" id="KW-1185">Reference proteome</keyword>
<feature type="region of interest" description="Disordered" evidence="1">
    <location>
        <begin position="1"/>
        <end position="55"/>
    </location>
</feature>
<accession>A0ABW5I8N3</accession>
<sequence>MSAAGNRALPGERPGSFGTRAGASSALDKDSGGEHSSAAMLGRRAGDPESHITPP</sequence>
<feature type="compositionally biased region" description="Basic and acidic residues" evidence="1">
    <location>
        <begin position="44"/>
        <end position="55"/>
    </location>
</feature>
<organism evidence="2 3">
    <name type="scientific">Amycolatopsis albidoflavus</name>
    <dbReference type="NCBI Taxonomy" id="102226"/>
    <lineage>
        <taxon>Bacteria</taxon>
        <taxon>Bacillati</taxon>
        <taxon>Actinomycetota</taxon>
        <taxon>Actinomycetes</taxon>
        <taxon>Pseudonocardiales</taxon>
        <taxon>Pseudonocardiaceae</taxon>
        <taxon>Amycolatopsis</taxon>
    </lineage>
</organism>
<evidence type="ECO:0000256" key="1">
    <source>
        <dbReference type="SAM" id="MobiDB-lite"/>
    </source>
</evidence>
<evidence type="ECO:0000313" key="2">
    <source>
        <dbReference type="EMBL" id="MFD2485190.1"/>
    </source>
</evidence>
<proteinExistence type="predicted"/>